<reference evidence="3" key="1">
    <citation type="submission" date="2023-07" db="EMBL/GenBank/DDBJ databases">
        <title>30 novel species of actinomycetes from the DSMZ collection.</title>
        <authorList>
            <person name="Nouioui I."/>
        </authorList>
    </citation>
    <scope>NUCLEOTIDE SEQUENCE [LARGE SCALE GENOMIC DNA]</scope>
    <source>
        <strain evidence="3">DSM 46792</strain>
    </source>
</reference>
<evidence type="ECO:0000256" key="1">
    <source>
        <dbReference type="SAM" id="MobiDB-lite"/>
    </source>
</evidence>
<protein>
    <submittedName>
        <fullName evidence="2">Thioredoxin family protein</fullName>
    </submittedName>
</protein>
<proteinExistence type="predicted"/>
<dbReference type="InterPro" id="IPR008554">
    <property type="entry name" value="Glutaredoxin-like"/>
</dbReference>
<gene>
    <name evidence="2" type="ORF">RM425_06525</name>
</gene>
<dbReference type="EMBL" id="JAVREI010000002">
    <property type="protein sequence ID" value="MDT0275555.1"/>
    <property type="molecule type" value="Genomic_DNA"/>
</dbReference>
<comment type="caution">
    <text evidence="2">The sequence shown here is derived from an EMBL/GenBank/DDBJ whole genome shotgun (WGS) entry which is preliminary data.</text>
</comment>
<name>A0ABU2K5V3_9ACTN</name>
<dbReference type="InterPro" id="IPR036249">
    <property type="entry name" value="Thioredoxin-like_sf"/>
</dbReference>
<dbReference type="Gene3D" id="3.40.30.10">
    <property type="entry name" value="Glutaredoxin"/>
    <property type="match status" value="1"/>
</dbReference>
<dbReference type="Pfam" id="PF05768">
    <property type="entry name" value="Glrx-like"/>
    <property type="match status" value="1"/>
</dbReference>
<feature type="region of interest" description="Disordered" evidence="1">
    <location>
        <begin position="80"/>
        <end position="101"/>
    </location>
</feature>
<dbReference type="SUPFAM" id="SSF52833">
    <property type="entry name" value="Thioredoxin-like"/>
    <property type="match status" value="1"/>
</dbReference>
<dbReference type="RefSeq" id="WP_311344371.1">
    <property type="nucleotide sequence ID" value="NZ_JAVREI010000002.1"/>
</dbReference>
<dbReference type="Proteomes" id="UP001183222">
    <property type="component" value="Unassembled WGS sequence"/>
</dbReference>
<organism evidence="2 3">
    <name type="scientific">Blastococcus goldschmidtiae</name>
    <dbReference type="NCBI Taxonomy" id="3075546"/>
    <lineage>
        <taxon>Bacteria</taxon>
        <taxon>Bacillati</taxon>
        <taxon>Actinomycetota</taxon>
        <taxon>Actinomycetes</taxon>
        <taxon>Geodermatophilales</taxon>
        <taxon>Geodermatophilaceae</taxon>
        <taxon>Blastococcus</taxon>
    </lineage>
</organism>
<accession>A0ABU2K5V3</accession>
<keyword evidence="3" id="KW-1185">Reference proteome</keyword>
<sequence length="101" mass="11559">MTVVTLLTQTSCSFCEQAKETLAQLSQEQDFETEEISLQTEEGRALGERHGVLFAPGILVDGEFFSFGRLSERKLRRELQRRNDVSHDHRGTSWGWRRSGS</sequence>
<dbReference type="PROSITE" id="PS51354">
    <property type="entry name" value="GLUTAREDOXIN_2"/>
    <property type="match status" value="1"/>
</dbReference>
<feature type="compositionally biased region" description="Basic and acidic residues" evidence="1">
    <location>
        <begin position="80"/>
        <end position="91"/>
    </location>
</feature>
<evidence type="ECO:0000313" key="3">
    <source>
        <dbReference type="Proteomes" id="UP001183222"/>
    </source>
</evidence>
<evidence type="ECO:0000313" key="2">
    <source>
        <dbReference type="EMBL" id="MDT0275555.1"/>
    </source>
</evidence>